<dbReference type="SUPFAM" id="SSF55874">
    <property type="entry name" value="ATPase domain of HSP90 chaperone/DNA topoisomerase II/histidine kinase"/>
    <property type="match status" value="1"/>
</dbReference>
<dbReference type="CDD" id="cd00075">
    <property type="entry name" value="HATPase"/>
    <property type="match status" value="1"/>
</dbReference>
<dbReference type="PROSITE" id="PS50109">
    <property type="entry name" value="HIS_KIN"/>
    <property type="match status" value="1"/>
</dbReference>
<dbReference type="PROSITE" id="PS50110">
    <property type="entry name" value="RESPONSE_REGULATORY"/>
    <property type="match status" value="1"/>
</dbReference>
<dbReference type="Proteomes" id="UP000272888">
    <property type="component" value="Unassembled WGS sequence"/>
</dbReference>
<dbReference type="Gene3D" id="3.30.565.10">
    <property type="entry name" value="Histidine kinase-like ATPase, C-terminal domain"/>
    <property type="match status" value="1"/>
</dbReference>
<dbReference type="GO" id="GO:0005524">
    <property type="term" value="F:ATP binding"/>
    <property type="evidence" value="ECO:0007669"/>
    <property type="project" value="UniProtKB-KW"/>
</dbReference>
<dbReference type="GO" id="GO:0000155">
    <property type="term" value="F:phosphorelay sensor kinase activity"/>
    <property type="evidence" value="ECO:0007669"/>
    <property type="project" value="InterPro"/>
</dbReference>
<evidence type="ECO:0000259" key="11">
    <source>
        <dbReference type="PROSITE" id="PS50110"/>
    </source>
</evidence>
<dbReference type="InterPro" id="IPR003594">
    <property type="entry name" value="HATPase_dom"/>
</dbReference>
<dbReference type="PANTHER" id="PTHR43065">
    <property type="entry name" value="SENSOR HISTIDINE KINASE"/>
    <property type="match status" value="1"/>
</dbReference>
<dbReference type="InterPro" id="IPR011006">
    <property type="entry name" value="CheY-like_superfamily"/>
</dbReference>
<evidence type="ECO:0000313" key="12">
    <source>
        <dbReference type="EMBL" id="RKH61971.1"/>
    </source>
</evidence>
<comment type="caution">
    <text evidence="12">The sequence shown here is derived from an EMBL/GenBank/DDBJ whole genome shotgun (WGS) entry which is preliminary data.</text>
</comment>
<dbReference type="RefSeq" id="WP_120643327.1">
    <property type="nucleotide sequence ID" value="NZ_RAWB01000086.1"/>
</dbReference>
<dbReference type="PANTHER" id="PTHR43065:SF10">
    <property type="entry name" value="PEROXIDE STRESS-ACTIVATED HISTIDINE KINASE MAK3"/>
    <property type="match status" value="1"/>
</dbReference>
<reference evidence="13" key="1">
    <citation type="submission" date="2018-09" db="EMBL/GenBank/DDBJ databases">
        <authorList>
            <person name="Livingstone P.G."/>
            <person name="Whitworth D.E."/>
        </authorList>
    </citation>
    <scope>NUCLEOTIDE SEQUENCE [LARGE SCALE GENOMIC DNA]</scope>
    <source>
        <strain evidence="13">CA051B</strain>
    </source>
</reference>
<evidence type="ECO:0000256" key="3">
    <source>
        <dbReference type="ARBA" id="ARBA00022553"/>
    </source>
</evidence>
<keyword evidence="7" id="KW-0067">ATP-binding</keyword>
<keyword evidence="3 9" id="KW-0597">Phosphoprotein</keyword>
<sequence>MKASPVQVAGLPYRPRVLVVDDNAAFLDNMTELLGEEGYEVSSATSCAGALERVREGFDVALVDVRLPDGEGTSLAPRLKELMPDGEVVLLTGLGMLEAAVAAVHAGACAYLLKPCATPELLLTLEQALRQVRLHREKRELARRAQVTEKLAAVGTLTAGLSHEIRNPLNAAGLQLTVLERRVRRLEDAVQGPLLEPLLLVRDEIRRLDHILEDFLQFARPREFQPDAVEVAPLLERVRSLLSGQAEERDVALEVEPTRVAVVRGDEERLRQVLLNLALNALQATPPGGRVRFSASTHGGEVALCVDDSGPGIPADVQARLFEPFFTTKASGSGLGLSIVHAIVTQHGGTIAVEDGLLGGARFTVRLPAMTDAG</sequence>
<dbReference type="EMBL" id="RAWB01000086">
    <property type="protein sequence ID" value="RKH61971.1"/>
    <property type="molecule type" value="Genomic_DNA"/>
</dbReference>
<keyword evidence="8" id="KW-0902">Two-component regulatory system</keyword>
<dbReference type="InterPro" id="IPR004358">
    <property type="entry name" value="Sig_transdc_His_kin-like_C"/>
</dbReference>
<evidence type="ECO:0000256" key="5">
    <source>
        <dbReference type="ARBA" id="ARBA00022741"/>
    </source>
</evidence>
<gene>
    <name evidence="12" type="ORF">D7V93_10860</name>
</gene>
<feature type="domain" description="Histidine kinase" evidence="10">
    <location>
        <begin position="160"/>
        <end position="371"/>
    </location>
</feature>
<proteinExistence type="predicted"/>
<dbReference type="InterPro" id="IPR003661">
    <property type="entry name" value="HisK_dim/P_dom"/>
</dbReference>
<keyword evidence="5" id="KW-0547">Nucleotide-binding</keyword>
<evidence type="ECO:0000313" key="13">
    <source>
        <dbReference type="Proteomes" id="UP000272888"/>
    </source>
</evidence>
<organism evidence="12 13">
    <name type="scientific">Corallococcus llansteffanensis</name>
    <dbReference type="NCBI Taxonomy" id="2316731"/>
    <lineage>
        <taxon>Bacteria</taxon>
        <taxon>Pseudomonadati</taxon>
        <taxon>Myxococcota</taxon>
        <taxon>Myxococcia</taxon>
        <taxon>Myxococcales</taxon>
        <taxon>Cystobacterineae</taxon>
        <taxon>Myxococcaceae</taxon>
        <taxon>Corallococcus</taxon>
    </lineage>
</organism>
<evidence type="ECO:0000259" key="10">
    <source>
        <dbReference type="PROSITE" id="PS50109"/>
    </source>
</evidence>
<keyword evidence="4" id="KW-0808">Transferase</keyword>
<dbReference type="Pfam" id="PF02518">
    <property type="entry name" value="HATPase_c"/>
    <property type="match status" value="1"/>
</dbReference>
<dbReference type="SUPFAM" id="SSF47384">
    <property type="entry name" value="Homodimeric domain of signal transducing histidine kinase"/>
    <property type="match status" value="1"/>
</dbReference>
<evidence type="ECO:0000256" key="1">
    <source>
        <dbReference type="ARBA" id="ARBA00000085"/>
    </source>
</evidence>
<dbReference type="CDD" id="cd00156">
    <property type="entry name" value="REC"/>
    <property type="match status" value="1"/>
</dbReference>
<evidence type="ECO:0000256" key="7">
    <source>
        <dbReference type="ARBA" id="ARBA00022840"/>
    </source>
</evidence>
<dbReference type="Gene3D" id="3.40.50.2300">
    <property type="match status" value="1"/>
</dbReference>
<keyword evidence="6 12" id="KW-0418">Kinase</keyword>
<dbReference type="InterPro" id="IPR036890">
    <property type="entry name" value="HATPase_C_sf"/>
</dbReference>
<dbReference type="SUPFAM" id="SSF52172">
    <property type="entry name" value="CheY-like"/>
    <property type="match status" value="1"/>
</dbReference>
<name>A0A3A8Q3D6_9BACT</name>
<dbReference type="CDD" id="cd00082">
    <property type="entry name" value="HisKA"/>
    <property type="match status" value="1"/>
</dbReference>
<dbReference type="Pfam" id="PF00512">
    <property type="entry name" value="HisKA"/>
    <property type="match status" value="1"/>
</dbReference>
<keyword evidence="13" id="KW-1185">Reference proteome</keyword>
<evidence type="ECO:0000256" key="4">
    <source>
        <dbReference type="ARBA" id="ARBA00022679"/>
    </source>
</evidence>
<dbReference type="Gene3D" id="1.10.287.130">
    <property type="match status" value="1"/>
</dbReference>
<dbReference type="InterPro" id="IPR005467">
    <property type="entry name" value="His_kinase_dom"/>
</dbReference>
<evidence type="ECO:0000256" key="9">
    <source>
        <dbReference type="PROSITE-ProRule" id="PRU00169"/>
    </source>
</evidence>
<dbReference type="SMART" id="SM00448">
    <property type="entry name" value="REC"/>
    <property type="match status" value="1"/>
</dbReference>
<dbReference type="EC" id="2.7.13.3" evidence="2"/>
<evidence type="ECO:0000256" key="6">
    <source>
        <dbReference type="ARBA" id="ARBA00022777"/>
    </source>
</evidence>
<dbReference type="SMART" id="SM00387">
    <property type="entry name" value="HATPase_c"/>
    <property type="match status" value="1"/>
</dbReference>
<comment type="catalytic activity">
    <reaction evidence="1">
        <text>ATP + protein L-histidine = ADP + protein N-phospho-L-histidine.</text>
        <dbReference type="EC" id="2.7.13.3"/>
    </reaction>
</comment>
<feature type="modified residue" description="4-aspartylphosphate" evidence="9">
    <location>
        <position position="64"/>
    </location>
</feature>
<dbReference type="InterPro" id="IPR001789">
    <property type="entry name" value="Sig_transdc_resp-reg_receiver"/>
</dbReference>
<dbReference type="AlphaFoldDB" id="A0A3A8Q3D6"/>
<evidence type="ECO:0000256" key="2">
    <source>
        <dbReference type="ARBA" id="ARBA00012438"/>
    </source>
</evidence>
<protein>
    <recommendedName>
        <fullName evidence="2">histidine kinase</fullName>
        <ecNumber evidence="2">2.7.13.3</ecNumber>
    </recommendedName>
</protein>
<evidence type="ECO:0000256" key="8">
    <source>
        <dbReference type="ARBA" id="ARBA00023012"/>
    </source>
</evidence>
<feature type="domain" description="Response regulatory" evidence="11">
    <location>
        <begin position="16"/>
        <end position="129"/>
    </location>
</feature>
<accession>A0A3A8Q3D6</accession>
<dbReference type="Pfam" id="PF00072">
    <property type="entry name" value="Response_reg"/>
    <property type="match status" value="1"/>
</dbReference>
<dbReference type="PRINTS" id="PR00344">
    <property type="entry name" value="BCTRLSENSOR"/>
</dbReference>
<dbReference type="SMART" id="SM00388">
    <property type="entry name" value="HisKA"/>
    <property type="match status" value="1"/>
</dbReference>
<dbReference type="InterPro" id="IPR036097">
    <property type="entry name" value="HisK_dim/P_sf"/>
</dbReference>